<proteinExistence type="predicted"/>
<feature type="transmembrane region" description="Helical" evidence="1">
    <location>
        <begin position="84"/>
        <end position="104"/>
    </location>
</feature>
<name>A0A443YMR7_9SPHI</name>
<dbReference type="OrthoDB" id="977357at2"/>
<sequence length="748" mass="88253">MGIPEICITFIAALVGVAYPILLEVVSRLDEKYGSLVIVNLFKEEIEWKLFRLMLFTSLFCVLVYIVLNVPYLAITTNICFTNMFISAFIISTTVLIIVFLFFVKKIIIYYSTNQVLQYFNQQKDNEDHIYFQATSDILNLSIKKQDTVTAKTASEFIYKNFRNIRVLNSGIQVQYPNAYYQAVHKIIQELIYSRDERFIYLEHRTIGGVWYLGEHERAKIHEDTFGWLWHGLVLAVKHDRDDMVMHYWSVAHQYFMYELSSIHPNHVRMNEQFVVQNAQEVDDREEERSRFLEFNYALGGLLMYRGRHKCLKRIFEYTTSLPPSYDLLPLWMNEVFQLYFKFRDPYDYNFPFINNRYYFPEVEGIQGENAVKFWICKYAALLFIRQYSIIPYLSFMEPLRYPFIPEKQNEKRLWIENLDHFKTLIENILNDGALLNDVGFGYINSQWFIDEGKTSPQDFIENLKQEVSQAYDNTELNQPISDAKRQSFIDGTKNILSKVINEYKSKLNSEIEEEYKSWFVPSINMVSEKSAFSDNQDVHHTNYDTFLAAEQANRISMSVSETFHLKYTERFLLKTPDLFKALDRLALDPKKFVIVNFGIELNYQINYEKIDGLTATQYKSLEIITFDNFNRAMMNPTFFVLEKRHLPALVCKQIAQDQLQKYSLTEIDEELHIYASVIDLNLNDDLRNELEAEDIYPNLRKSALLYIGTPIEIRWAKNIKMLALSQFSEFRNRGVANDAGDVTFKEE</sequence>
<evidence type="ECO:0000313" key="3">
    <source>
        <dbReference type="Proteomes" id="UP000284120"/>
    </source>
</evidence>
<keyword evidence="3" id="KW-1185">Reference proteome</keyword>
<evidence type="ECO:0000313" key="2">
    <source>
        <dbReference type="EMBL" id="RWU05057.1"/>
    </source>
</evidence>
<keyword evidence="1" id="KW-0472">Membrane</keyword>
<dbReference type="EMBL" id="SAYW01000006">
    <property type="protein sequence ID" value="RWU05057.1"/>
    <property type="molecule type" value="Genomic_DNA"/>
</dbReference>
<dbReference type="AlphaFoldDB" id="A0A443YMR7"/>
<protein>
    <submittedName>
        <fullName evidence="2">Uncharacterized protein</fullName>
    </submittedName>
</protein>
<comment type="caution">
    <text evidence="2">The sequence shown here is derived from an EMBL/GenBank/DDBJ whole genome shotgun (WGS) entry which is preliminary data.</text>
</comment>
<feature type="transmembrane region" description="Helical" evidence="1">
    <location>
        <begin position="6"/>
        <end position="29"/>
    </location>
</feature>
<dbReference type="RefSeq" id="WP_113648803.1">
    <property type="nucleotide sequence ID" value="NZ_QMHN01000006.1"/>
</dbReference>
<accession>A0A443YMR7</accession>
<reference evidence="2 3" key="1">
    <citation type="submission" date="2018-06" db="EMBL/GenBank/DDBJ databases">
        <title>Pedobacter endophyticus sp. nov., an endophytic bacterium isolated from a leaf of Triticum aestivum.</title>
        <authorList>
            <person name="Zhang L."/>
        </authorList>
    </citation>
    <scope>NUCLEOTIDE SEQUENCE [LARGE SCALE GENOMIC DNA]</scope>
    <source>
        <strain evidence="2 3">CM134L-2</strain>
    </source>
</reference>
<dbReference type="Proteomes" id="UP000284120">
    <property type="component" value="Unassembled WGS sequence"/>
</dbReference>
<gene>
    <name evidence="2" type="ORF">DPV69_18010</name>
</gene>
<feature type="transmembrane region" description="Helical" evidence="1">
    <location>
        <begin position="50"/>
        <end position="72"/>
    </location>
</feature>
<keyword evidence="1" id="KW-0812">Transmembrane</keyword>
<keyword evidence="1" id="KW-1133">Transmembrane helix</keyword>
<organism evidence="2 3">
    <name type="scientific">Pedobacter chitinilyticus</name>
    <dbReference type="NCBI Taxonomy" id="2233776"/>
    <lineage>
        <taxon>Bacteria</taxon>
        <taxon>Pseudomonadati</taxon>
        <taxon>Bacteroidota</taxon>
        <taxon>Sphingobacteriia</taxon>
        <taxon>Sphingobacteriales</taxon>
        <taxon>Sphingobacteriaceae</taxon>
        <taxon>Pedobacter</taxon>
    </lineage>
</organism>
<evidence type="ECO:0000256" key="1">
    <source>
        <dbReference type="SAM" id="Phobius"/>
    </source>
</evidence>